<dbReference type="AlphaFoldDB" id="A0A7Z0TTQ2"/>
<evidence type="ECO:0000313" key="3">
    <source>
        <dbReference type="EMBL" id="UGX92235.1"/>
    </source>
</evidence>
<dbReference type="RefSeq" id="WP_166349648.1">
    <property type="nucleotide sequence ID" value="NZ_CP088280.1"/>
</dbReference>
<reference evidence="3 4" key="3">
    <citation type="journal article" date="2022" name="Int. J. Syst. Evol. Microbiol.">
        <title>Strains of Bradyrhizobium barranii sp. nov. associated with legumes native to Canada are symbionts of soybeans and belong to different subspecies (subsp. barranii subsp. nov. and subsp. apii subsp. nov.) and symbiovars (sv. glycinearum and sv. septentrionale).</title>
        <authorList>
            <person name="Bromfield E.S.P."/>
            <person name="Cloutier S."/>
            <person name="Wasai-Hara S."/>
            <person name="Minamisawa K."/>
        </authorList>
    </citation>
    <scope>NUCLEOTIDE SEQUENCE [LARGE SCALE GENOMIC DNA]</scope>
    <source>
        <strain evidence="3 4">323S2</strain>
    </source>
</reference>
<evidence type="ECO:0000313" key="2">
    <source>
        <dbReference type="EMBL" id="NYY91775.1"/>
    </source>
</evidence>
<name>A0A7Z0TTQ2_9BRAD</name>
<proteinExistence type="predicted"/>
<dbReference type="EMBL" id="JACBFH010000001">
    <property type="protein sequence ID" value="NYY91775.1"/>
    <property type="molecule type" value="Genomic_DNA"/>
</dbReference>
<feature type="chain" id="PRO_5030514124" description="DUF992 domain-containing protein" evidence="1">
    <location>
        <begin position="24"/>
        <end position="145"/>
    </location>
</feature>
<dbReference type="Proteomes" id="UP000564836">
    <property type="component" value="Chromosome"/>
</dbReference>
<reference evidence="2" key="2">
    <citation type="submission" date="2020-06" db="EMBL/GenBank/DDBJ databases">
        <title>Whole Genome Sequence of Bradyrhizobium sp. Strain 323S2.</title>
        <authorList>
            <person name="Bromfield E.S.P."/>
        </authorList>
    </citation>
    <scope>NUCLEOTIDE SEQUENCE [LARGE SCALE GENOMIC DNA]</scope>
    <source>
        <strain evidence="2">323S2</strain>
    </source>
</reference>
<dbReference type="EMBL" id="CP088280">
    <property type="protein sequence ID" value="UGX92235.1"/>
    <property type="molecule type" value="Genomic_DNA"/>
</dbReference>
<evidence type="ECO:0008006" key="5">
    <source>
        <dbReference type="Google" id="ProtNLM"/>
    </source>
</evidence>
<reference evidence="3 4" key="1">
    <citation type="journal article" date="2017" name="Syst. Appl. Microbiol.">
        <title>Soybeans inoculated with root zone soils of Canadian native legumes harbour diverse and novel Bradyrhizobium spp. that possess agricultural potential.</title>
        <authorList>
            <person name="Bromfield E.S.P."/>
            <person name="Cloutier S."/>
            <person name="Tambong J.T."/>
            <person name="Tran Thi T.V."/>
        </authorList>
    </citation>
    <scope>NUCLEOTIDE SEQUENCE [LARGE SCALE GENOMIC DNA]</scope>
    <source>
        <strain evidence="3 4">323S2</strain>
    </source>
</reference>
<gene>
    <name evidence="3" type="ORF">G6321_00042025</name>
    <name evidence="2" type="ORF">G6321_26335</name>
</gene>
<keyword evidence="1" id="KW-0732">Signal</keyword>
<evidence type="ECO:0000313" key="4">
    <source>
        <dbReference type="Proteomes" id="UP000564836"/>
    </source>
</evidence>
<organism evidence="2">
    <name type="scientific">Bradyrhizobium barranii subsp. barranii</name>
    <dbReference type="NCBI Taxonomy" id="2823807"/>
    <lineage>
        <taxon>Bacteria</taxon>
        <taxon>Pseudomonadati</taxon>
        <taxon>Pseudomonadota</taxon>
        <taxon>Alphaproteobacteria</taxon>
        <taxon>Hyphomicrobiales</taxon>
        <taxon>Nitrobacteraceae</taxon>
        <taxon>Bradyrhizobium</taxon>
        <taxon>Bradyrhizobium barranii</taxon>
    </lineage>
</organism>
<feature type="signal peptide" evidence="1">
    <location>
        <begin position="1"/>
        <end position="23"/>
    </location>
</feature>
<evidence type="ECO:0000256" key="1">
    <source>
        <dbReference type="SAM" id="SignalP"/>
    </source>
</evidence>
<sequence>MRGVHIVALGLLATCLSVPPSRAETGFVRVIMTKRALIIGTGEGTGTLTFLGHDYPLRISGMSFGATIGASKTTLTGHARNMGAPSDIEGTYAAVGSGSALLLGAGGAHLKNEKGGELLLGGVKVGAEMTVAVGGVTISILSQKP</sequence>
<protein>
    <recommendedName>
        <fullName evidence="5">DUF992 domain-containing protein</fullName>
    </recommendedName>
</protein>
<accession>A0A7Z0TTQ2</accession>